<sequence>MITALVMIDIQNDYFPGGNMELVGAEAAGQRAKEVLDCFRNHNLPVIHIRHISSRPDATFFLPGTPGSEIHPSVAPLAGEIVFVKNFPNSFRETPLLEYLRGLGIEKLVLAGMMTSMCVDATARASFDLGFQNILLHDAMATRNLSFNGATIPAAEVHGAFLAALGSVYGRVIGVTEFLEASPVNRN</sequence>
<dbReference type="PANTHER" id="PTHR43540:SF1">
    <property type="entry name" value="ISOCHORISMATASE HYDROLASE"/>
    <property type="match status" value="1"/>
</dbReference>
<feature type="domain" description="Isochorismatase-like" evidence="2">
    <location>
        <begin position="3"/>
        <end position="147"/>
    </location>
</feature>
<keyword evidence="1 3" id="KW-0378">Hydrolase</keyword>
<dbReference type="InterPro" id="IPR050272">
    <property type="entry name" value="Isochorismatase-like_hydrls"/>
</dbReference>
<organism evidence="3 4">
    <name type="scientific">Pelotalea chapellei</name>
    <dbReference type="NCBI Taxonomy" id="44671"/>
    <lineage>
        <taxon>Bacteria</taxon>
        <taxon>Pseudomonadati</taxon>
        <taxon>Thermodesulfobacteriota</taxon>
        <taxon>Desulfuromonadia</taxon>
        <taxon>Geobacterales</taxon>
        <taxon>Geobacteraceae</taxon>
        <taxon>Pelotalea</taxon>
    </lineage>
</organism>
<dbReference type="SUPFAM" id="SSF52499">
    <property type="entry name" value="Isochorismatase-like hydrolases"/>
    <property type="match status" value="1"/>
</dbReference>
<dbReference type="Pfam" id="PF00857">
    <property type="entry name" value="Isochorismatase"/>
    <property type="match status" value="1"/>
</dbReference>
<proteinExistence type="predicted"/>
<gene>
    <name evidence="3" type="ORF">KJB30_14015</name>
</gene>
<evidence type="ECO:0000256" key="1">
    <source>
        <dbReference type="ARBA" id="ARBA00022801"/>
    </source>
</evidence>
<dbReference type="Proteomes" id="UP000784128">
    <property type="component" value="Unassembled WGS sequence"/>
</dbReference>
<evidence type="ECO:0000259" key="2">
    <source>
        <dbReference type="Pfam" id="PF00857"/>
    </source>
</evidence>
<dbReference type="CDD" id="cd01014">
    <property type="entry name" value="nicotinamidase_related"/>
    <property type="match status" value="1"/>
</dbReference>
<evidence type="ECO:0000313" key="3">
    <source>
        <dbReference type="EMBL" id="MBT1072908.1"/>
    </source>
</evidence>
<comment type="caution">
    <text evidence="3">The sequence shown here is derived from an EMBL/GenBank/DDBJ whole genome shotgun (WGS) entry which is preliminary data.</text>
</comment>
<protein>
    <submittedName>
        <fullName evidence="3">Cysteine hydrolase</fullName>
    </submittedName>
</protein>
<dbReference type="PANTHER" id="PTHR43540">
    <property type="entry name" value="PEROXYUREIDOACRYLATE/UREIDOACRYLATE AMIDOHYDROLASE-RELATED"/>
    <property type="match status" value="1"/>
</dbReference>
<name>A0ABS5UB90_9BACT</name>
<dbReference type="InterPro" id="IPR000868">
    <property type="entry name" value="Isochorismatase-like_dom"/>
</dbReference>
<dbReference type="InterPro" id="IPR036380">
    <property type="entry name" value="Isochorismatase-like_sf"/>
</dbReference>
<keyword evidence="4" id="KW-1185">Reference proteome</keyword>
<dbReference type="Gene3D" id="3.40.50.850">
    <property type="entry name" value="Isochorismatase-like"/>
    <property type="match status" value="1"/>
</dbReference>
<accession>A0ABS5UB90</accession>
<reference evidence="3 4" key="1">
    <citation type="submission" date="2021-05" db="EMBL/GenBank/DDBJ databases">
        <title>The draft genome of Geobacter chapellei DSM 13688.</title>
        <authorList>
            <person name="Xu Z."/>
            <person name="Masuda Y."/>
            <person name="Itoh H."/>
            <person name="Senoo K."/>
        </authorList>
    </citation>
    <scope>NUCLEOTIDE SEQUENCE [LARGE SCALE GENOMIC DNA]</scope>
    <source>
        <strain evidence="3 4">DSM 13688</strain>
    </source>
</reference>
<evidence type="ECO:0000313" key="4">
    <source>
        <dbReference type="Proteomes" id="UP000784128"/>
    </source>
</evidence>
<dbReference type="EMBL" id="JAHDYS010000014">
    <property type="protein sequence ID" value="MBT1072908.1"/>
    <property type="molecule type" value="Genomic_DNA"/>
</dbReference>
<dbReference type="RefSeq" id="WP_214300397.1">
    <property type="nucleotide sequence ID" value="NZ_JAHDYS010000014.1"/>
</dbReference>
<dbReference type="GO" id="GO:0016787">
    <property type="term" value="F:hydrolase activity"/>
    <property type="evidence" value="ECO:0007669"/>
    <property type="project" value="UniProtKB-KW"/>
</dbReference>